<dbReference type="AlphaFoldDB" id="A0AAD9PME4"/>
<name>A0AAD9PME4_9APIC</name>
<protein>
    <submittedName>
        <fullName evidence="3">Uncharacterized protein</fullName>
    </submittedName>
</protein>
<accession>A0AAD9PME4</accession>
<keyword evidence="1" id="KW-0175">Coiled coil</keyword>
<dbReference type="RefSeq" id="XP_067804397.1">
    <property type="nucleotide sequence ID" value="XM_067945606.1"/>
</dbReference>
<dbReference type="KEGG" id="bdw:94334855"/>
<reference evidence="3" key="1">
    <citation type="journal article" date="2023" name="Nat. Microbiol.">
        <title>Babesia duncani multi-omics identifies virulence factors and drug targets.</title>
        <authorList>
            <person name="Singh P."/>
            <person name="Lonardi S."/>
            <person name="Liang Q."/>
            <person name="Vydyam P."/>
            <person name="Khabirova E."/>
            <person name="Fang T."/>
            <person name="Gihaz S."/>
            <person name="Thekkiniath J."/>
            <person name="Munshi M."/>
            <person name="Abel S."/>
            <person name="Ciampossin L."/>
            <person name="Batugedara G."/>
            <person name="Gupta M."/>
            <person name="Lu X.M."/>
            <person name="Lenz T."/>
            <person name="Chakravarty S."/>
            <person name="Cornillot E."/>
            <person name="Hu Y."/>
            <person name="Ma W."/>
            <person name="Gonzalez L.M."/>
            <person name="Sanchez S."/>
            <person name="Estrada K."/>
            <person name="Sanchez-Flores A."/>
            <person name="Montero E."/>
            <person name="Harb O.S."/>
            <person name="Le Roch K.G."/>
            <person name="Mamoun C.B."/>
        </authorList>
    </citation>
    <scope>NUCLEOTIDE SEQUENCE</scope>
    <source>
        <strain evidence="3">WA1</strain>
    </source>
</reference>
<feature type="coiled-coil region" evidence="1">
    <location>
        <begin position="52"/>
        <end position="82"/>
    </location>
</feature>
<comment type="caution">
    <text evidence="3">The sequence shown here is derived from an EMBL/GenBank/DDBJ whole genome shotgun (WGS) entry which is preliminary data.</text>
</comment>
<dbReference type="EMBL" id="JALLKP010000001">
    <property type="protein sequence ID" value="KAK2197555.1"/>
    <property type="molecule type" value="Genomic_DNA"/>
</dbReference>
<evidence type="ECO:0000313" key="4">
    <source>
        <dbReference type="Proteomes" id="UP001214638"/>
    </source>
</evidence>
<dbReference type="EMBL" id="JALLKP010000059">
    <property type="protein sequence ID" value="KAK2194707.1"/>
    <property type="molecule type" value="Genomic_DNA"/>
</dbReference>
<sequence length="170" mass="19890">MADLIAESNSNIVTRRKKKSTPVVDGFKLLFQEENPVVIEKNENNTEEELYRIKLSECLKELNTLREELKNKDDARQAIESTLKGQLEQSRDLSKVYGVFDPILSELLKAIDSNYKRLKLLYEKIYSLNVQIQEIHIELIDILEARSKILCEIHKEARMQSMEKNRNKQP</sequence>
<dbReference type="GeneID" id="94334855"/>
<dbReference type="Proteomes" id="UP001214638">
    <property type="component" value="Unassembled WGS sequence"/>
</dbReference>
<organism evidence="3 4">
    <name type="scientific">Babesia duncani</name>
    <dbReference type="NCBI Taxonomy" id="323732"/>
    <lineage>
        <taxon>Eukaryota</taxon>
        <taxon>Sar</taxon>
        <taxon>Alveolata</taxon>
        <taxon>Apicomplexa</taxon>
        <taxon>Aconoidasida</taxon>
        <taxon>Piroplasmida</taxon>
        <taxon>Babesiidae</taxon>
        <taxon>Babesia</taxon>
    </lineage>
</organism>
<keyword evidence="4" id="KW-1185">Reference proteome</keyword>
<evidence type="ECO:0000256" key="1">
    <source>
        <dbReference type="SAM" id="Coils"/>
    </source>
</evidence>
<proteinExistence type="predicted"/>
<gene>
    <name evidence="3" type="ORF">BdWA1_000557</name>
    <name evidence="2" type="ORF">BdWA1_003819</name>
</gene>
<evidence type="ECO:0000313" key="3">
    <source>
        <dbReference type="EMBL" id="KAK2197555.1"/>
    </source>
</evidence>
<evidence type="ECO:0000313" key="2">
    <source>
        <dbReference type="EMBL" id="KAK2194707.1"/>
    </source>
</evidence>